<name>A0A061E668_THECC</name>
<dbReference type="AlphaFoldDB" id="A0A061E668"/>
<evidence type="ECO:0000313" key="3">
    <source>
        <dbReference type="Proteomes" id="UP000026915"/>
    </source>
</evidence>
<evidence type="ECO:0000256" key="1">
    <source>
        <dbReference type="SAM" id="Phobius"/>
    </source>
</evidence>
<protein>
    <submittedName>
        <fullName evidence="2">Uncharacterized protein</fullName>
    </submittedName>
</protein>
<dbReference type="Gramene" id="EOY00118">
    <property type="protein sequence ID" value="EOY00118"/>
    <property type="gene ID" value="TCM_009638"/>
</dbReference>
<dbReference type="InParanoid" id="A0A061E668"/>
<keyword evidence="1" id="KW-0472">Membrane</keyword>
<keyword evidence="3" id="KW-1185">Reference proteome</keyword>
<feature type="transmembrane region" description="Helical" evidence="1">
    <location>
        <begin position="80"/>
        <end position="101"/>
    </location>
</feature>
<accession>A0A061E668</accession>
<organism evidence="2 3">
    <name type="scientific">Theobroma cacao</name>
    <name type="common">Cacao</name>
    <name type="synonym">Cocoa</name>
    <dbReference type="NCBI Taxonomy" id="3641"/>
    <lineage>
        <taxon>Eukaryota</taxon>
        <taxon>Viridiplantae</taxon>
        <taxon>Streptophyta</taxon>
        <taxon>Embryophyta</taxon>
        <taxon>Tracheophyta</taxon>
        <taxon>Spermatophyta</taxon>
        <taxon>Magnoliopsida</taxon>
        <taxon>eudicotyledons</taxon>
        <taxon>Gunneridae</taxon>
        <taxon>Pentapetalae</taxon>
        <taxon>rosids</taxon>
        <taxon>malvids</taxon>
        <taxon>Malvales</taxon>
        <taxon>Malvaceae</taxon>
        <taxon>Byttnerioideae</taxon>
        <taxon>Theobroma</taxon>
    </lineage>
</organism>
<keyword evidence="1" id="KW-1133">Transmembrane helix</keyword>
<sequence length="107" mass="12434">MFKTLLTKQTFKTKKRWQRWLLFFVSLSFSFFLLLYIEVVSCRLLEKKKVSAFNFMSFFGLKNILGFFSKHLPLSSISILYIGVVNVVLSTLLAVDFLFLLPLPGVI</sequence>
<feature type="transmembrane region" description="Helical" evidence="1">
    <location>
        <begin position="20"/>
        <end position="39"/>
    </location>
</feature>
<keyword evidence="1" id="KW-0812">Transmembrane</keyword>
<feature type="transmembrane region" description="Helical" evidence="1">
    <location>
        <begin position="51"/>
        <end position="68"/>
    </location>
</feature>
<dbReference type="Proteomes" id="UP000026915">
    <property type="component" value="Chromosome 2"/>
</dbReference>
<gene>
    <name evidence="2" type="ORF">TCM_009638</name>
</gene>
<dbReference type="HOGENOM" id="CLU_2214753_0_0_1"/>
<evidence type="ECO:0000313" key="2">
    <source>
        <dbReference type="EMBL" id="EOY00118.1"/>
    </source>
</evidence>
<reference evidence="2 3" key="1">
    <citation type="journal article" date="2013" name="Genome Biol.">
        <title>The genome sequence of the most widely cultivated cacao type and its use to identify candidate genes regulating pod color.</title>
        <authorList>
            <person name="Motamayor J.C."/>
            <person name="Mockaitis K."/>
            <person name="Schmutz J."/>
            <person name="Haiminen N."/>
            <person name="Iii D.L."/>
            <person name="Cornejo O."/>
            <person name="Findley S.D."/>
            <person name="Zheng P."/>
            <person name="Utro F."/>
            <person name="Royaert S."/>
            <person name="Saski C."/>
            <person name="Jenkins J."/>
            <person name="Podicheti R."/>
            <person name="Zhao M."/>
            <person name="Scheffler B.E."/>
            <person name="Stack J.C."/>
            <person name="Feltus F.A."/>
            <person name="Mustiga G.M."/>
            <person name="Amores F."/>
            <person name="Phillips W."/>
            <person name="Marelli J.P."/>
            <person name="May G.D."/>
            <person name="Shapiro H."/>
            <person name="Ma J."/>
            <person name="Bustamante C.D."/>
            <person name="Schnell R.J."/>
            <person name="Main D."/>
            <person name="Gilbert D."/>
            <person name="Parida L."/>
            <person name="Kuhn D.N."/>
        </authorList>
    </citation>
    <scope>NUCLEOTIDE SEQUENCE [LARGE SCALE GENOMIC DNA]</scope>
    <source>
        <strain evidence="3">cv. Matina 1-6</strain>
    </source>
</reference>
<proteinExistence type="predicted"/>
<dbReference type="EMBL" id="CM001880">
    <property type="protein sequence ID" value="EOY00118.1"/>
    <property type="molecule type" value="Genomic_DNA"/>
</dbReference>